<feature type="signal peptide" evidence="2">
    <location>
        <begin position="1"/>
        <end position="22"/>
    </location>
</feature>
<gene>
    <name evidence="3" type="ORF">LH23_05205</name>
</gene>
<feature type="compositionally biased region" description="Basic and acidic residues" evidence="1">
    <location>
        <begin position="73"/>
        <end position="89"/>
    </location>
</feature>
<dbReference type="AlphaFoldDB" id="A0AAN0S228"/>
<dbReference type="RefSeq" id="WP_039289085.1">
    <property type="nucleotide sequence ID" value="NZ_CP009458.1"/>
</dbReference>
<name>A0AAN0S228_9ENTR</name>
<dbReference type="Proteomes" id="UP000029516">
    <property type="component" value="Chromosome"/>
</dbReference>
<keyword evidence="2" id="KW-0732">Signal</keyword>
<evidence type="ECO:0000313" key="3">
    <source>
        <dbReference type="EMBL" id="AIR60078.1"/>
    </source>
</evidence>
<evidence type="ECO:0000256" key="2">
    <source>
        <dbReference type="SAM" id="SignalP"/>
    </source>
</evidence>
<evidence type="ECO:0000313" key="4">
    <source>
        <dbReference type="Proteomes" id="UP000029516"/>
    </source>
</evidence>
<feature type="compositionally biased region" description="Polar residues" evidence="1">
    <location>
        <begin position="115"/>
        <end position="127"/>
    </location>
</feature>
<dbReference type="Gene3D" id="1.20.5.340">
    <property type="match status" value="1"/>
</dbReference>
<sequence>MKAYLSVLCTISLIMTASAVHASAVEARNTDSFTSSLAAFSGASTLVPTSINESTLIEMKNRLEKLQSNYDGSVRKMDEQERKLDEMKNKMSQMEAKASEQQSKMDSLKRDNEQLARQVSDLSQKIK</sequence>
<feature type="region of interest" description="Disordered" evidence="1">
    <location>
        <begin position="70"/>
        <end position="127"/>
    </location>
</feature>
<dbReference type="EMBL" id="CP009458">
    <property type="protein sequence ID" value="AIR60078.1"/>
    <property type="molecule type" value="Genomic_DNA"/>
</dbReference>
<accession>A0AAN0S228</accession>
<organism evidence="3 4">
    <name type="scientific">Cedecea neteri</name>
    <dbReference type="NCBI Taxonomy" id="158822"/>
    <lineage>
        <taxon>Bacteria</taxon>
        <taxon>Pseudomonadati</taxon>
        <taxon>Pseudomonadota</taxon>
        <taxon>Gammaproteobacteria</taxon>
        <taxon>Enterobacterales</taxon>
        <taxon>Enterobacteriaceae</taxon>
        <taxon>Cedecea</taxon>
    </lineage>
</organism>
<protein>
    <submittedName>
        <fullName evidence="3">Uncharacterized protein</fullName>
    </submittedName>
</protein>
<reference evidence="3 4" key="1">
    <citation type="submission" date="2014-09" db="EMBL/GenBank/DDBJ databases">
        <authorList>
            <person name="Chan K.-G."/>
        </authorList>
    </citation>
    <scope>NUCLEOTIDE SEQUENCE [LARGE SCALE GENOMIC DNA]</scope>
    <source>
        <strain evidence="3 4">M006</strain>
    </source>
</reference>
<proteinExistence type="predicted"/>
<evidence type="ECO:0000256" key="1">
    <source>
        <dbReference type="SAM" id="MobiDB-lite"/>
    </source>
</evidence>
<feature type="chain" id="PRO_5043041886" evidence="2">
    <location>
        <begin position="23"/>
        <end position="127"/>
    </location>
</feature>
<dbReference type="KEGG" id="cem:LH23_05205"/>